<evidence type="ECO:0000313" key="1">
    <source>
        <dbReference type="EMBL" id="CAM9621836.1"/>
    </source>
</evidence>
<gene>
    <name evidence="1" type="ORF">MRATA1EN22A_LOCUS5099</name>
</gene>
<protein>
    <submittedName>
        <fullName evidence="1">Uncharacterized protein</fullName>
    </submittedName>
</protein>
<dbReference type="Proteomes" id="UP001162501">
    <property type="component" value="Chromosome 14"/>
</dbReference>
<reference evidence="1" key="2">
    <citation type="submission" date="2025-03" db="EMBL/GenBank/DDBJ databases">
        <authorList>
            <consortium name="ELIXIR-Norway"/>
            <consortium name="Elixir Norway"/>
        </authorList>
    </citation>
    <scope>NUCLEOTIDE SEQUENCE</scope>
</reference>
<accession>A0AC59YF33</accession>
<evidence type="ECO:0000313" key="2">
    <source>
        <dbReference type="Proteomes" id="UP001162501"/>
    </source>
</evidence>
<feature type="non-terminal residue" evidence="1">
    <location>
        <position position="1"/>
    </location>
</feature>
<sequence>QQAVNISRLSPEVVQNDRHLFKVNNRSMGGSFYLQSKEVQAKECLMRNTESRQGGQRERAHSQSM</sequence>
<proteinExistence type="predicted"/>
<feature type="non-terminal residue" evidence="1">
    <location>
        <position position="65"/>
    </location>
</feature>
<organism evidence="1 2">
    <name type="scientific">Rangifer tarandus platyrhynchus</name>
    <name type="common">Svalbard reindeer</name>
    <dbReference type="NCBI Taxonomy" id="3082113"/>
    <lineage>
        <taxon>Eukaryota</taxon>
        <taxon>Metazoa</taxon>
        <taxon>Chordata</taxon>
        <taxon>Craniata</taxon>
        <taxon>Vertebrata</taxon>
        <taxon>Euteleostomi</taxon>
        <taxon>Mammalia</taxon>
        <taxon>Eutheria</taxon>
        <taxon>Laurasiatheria</taxon>
        <taxon>Artiodactyla</taxon>
        <taxon>Ruminantia</taxon>
        <taxon>Pecora</taxon>
        <taxon>Cervidae</taxon>
        <taxon>Odocoileinae</taxon>
        <taxon>Rangifer</taxon>
    </lineage>
</organism>
<dbReference type="EMBL" id="OX596098">
    <property type="protein sequence ID" value="CAM9621836.1"/>
    <property type="molecule type" value="Genomic_DNA"/>
</dbReference>
<name>A0AC59YF33_RANTA</name>
<reference evidence="1" key="1">
    <citation type="submission" date="2023-05" db="EMBL/GenBank/DDBJ databases">
        <authorList>
            <consortium name="ELIXIR-Norway"/>
        </authorList>
    </citation>
    <scope>NUCLEOTIDE SEQUENCE</scope>
</reference>